<dbReference type="Proteomes" id="UP000241769">
    <property type="component" value="Unassembled WGS sequence"/>
</dbReference>
<dbReference type="InterPro" id="IPR029071">
    <property type="entry name" value="Ubiquitin-like_domsf"/>
</dbReference>
<dbReference type="Gene3D" id="3.10.20.90">
    <property type="entry name" value="Phosphatidylinositol 3-kinase Catalytic Subunit, Chain A, domain 1"/>
    <property type="match status" value="1"/>
</dbReference>
<dbReference type="PROSITE" id="PS50053">
    <property type="entry name" value="UBIQUITIN_2"/>
    <property type="match status" value="1"/>
</dbReference>
<dbReference type="InterPro" id="IPR000626">
    <property type="entry name" value="Ubiquitin-like_dom"/>
</dbReference>
<keyword evidence="4" id="KW-1185">Reference proteome</keyword>
<sequence>MNTTNTNGNAALAREYKRFLQLKFKYGDYDGSKLFPSQPIEEFWKKHRTDEAKYKRDCNDFFGDTLEVGADFIRVLVCQISVHTPSIQGDISHNSPREAVAGDETTPHGGTEPSDTRYPIPPVAHLLVGHSNILWPINPFLHPLSKHSPSVTPTTTVAELKLSIQKEVAVCPIDQRLWCVAGSMEDSRTMEEYRARDYFTVWMFQRLRGC</sequence>
<dbReference type="AlphaFoldDB" id="A0A2P6NJL3"/>
<protein>
    <recommendedName>
        <fullName evidence="2">Ubiquitin-like domain-containing protein</fullName>
    </recommendedName>
</protein>
<evidence type="ECO:0000313" key="4">
    <source>
        <dbReference type="Proteomes" id="UP000241769"/>
    </source>
</evidence>
<organism evidence="3 4">
    <name type="scientific">Planoprotostelium fungivorum</name>
    <dbReference type="NCBI Taxonomy" id="1890364"/>
    <lineage>
        <taxon>Eukaryota</taxon>
        <taxon>Amoebozoa</taxon>
        <taxon>Evosea</taxon>
        <taxon>Variosea</taxon>
        <taxon>Cavosteliida</taxon>
        <taxon>Cavosteliaceae</taxon>
        <taxon>Planoprotostelium</taxon>
    </lineage>
</organism>
<dbReference type="EMBL" id="MDYQ01000069">
    <property type="protein sequence ID" value="PRP84134.1"/>
    <property type="molecule type" value="Genomic_DNA"/>
</dbReference>
<evidence type="ECO:0000313" key="3">
    <source>
        <dbReference type="EMBL" id="PRP84134.1"/>
    </source>
</evidence>
<reference evidence="3 4" key="1">
    <citation type="journal article" date="2018" name="Genome Biol. Evol.">
        <title>Multiple Roots of Fruiting Body Formation in Amoebozoa.</title>
        <authorList>
            <person name="Hillmann F."/>
            <person name="Forbes G."/>
            <person name="Novohradska S."/>
            <person name="Ferling I."/>
            <person name="Riege K."/>
            <person name="Groth M."/>
            <person name="Westermann M."/>
            <person name="Marz M."/>
            <person name="Spaller T."/>
            <person name="Winckler T."/>
            <person name="Schaap P."/>
            <person name="Glockner G."/>
        </authorList>
    </citation>
    <scope>NUCLEOTIDE SEQUENCE [LARGE SCALE GENOMIC DNA]</scope>
    <source>
        <strain evidence="3 4">Jena</strain>
    </source>
</reference>
<accession>A0A2P6NJL3</accession>
<comment type="caution">
    <text evidence="3">The sequence shown here is derived from an EMBL/GenBank/DDBJ whole genome shotgun (WGS) entry which is preliminary data.</text>
</comment>
<evidence type="ECO:0000259" key="2">
    <source>
        <dbReference type="PROSITE" id="PS50053"/>
    </source>
</evidence>
<feature type="region of interest" description="Disordered" evidence="1">
    <location>
        <begin position="88"/>
        <end position="116"/>
    </location>
</feature>
<feature type="domain" description="Ubiquitin-like" evidence="2">
    <location>
        <begin position="150"/>
        <end position="210"/>
    </location>
</feature>
<name>A0A2P6NJL3_9EUKA</name>
<proteinExistence type="predicted"/>
<gene>
    <name evidence="3" type="ORF">PROFUN_04125</name>
</gene>
<evidence type="ECO:0000256" key="1">
    <source>
        <dbReference type="SAM" id="MobiDB-lite"/>
    </source>
</evidence>
<dbReference type="SUPFAM" id="SSF54236">
    <property type="entry name" value="Ubiquitin-like"/>
    <property type="match status" value="1"/>
</dbReference>
<dbReference type="InParanoid" id="A0A2P6NJL3"/>